<name>A0A1V8ZYN7_SACPI</name>
<feature type="coiled-coil region" evidence="1">
    <location>
        <begin position="118"/>
        <end position="145"/>
    </location>
</feature>
<evidence type="ECO:0000256" key="1">
    <source>
        <dbReference type="SAM" id="Coils"/>
    </source>
</evidence>
<comment type="caution">
    <text evidence="3">The sequence shown here is derived from an EMBL/GenBank/DDBJ whole genome shotgun (WGS) entry which is preliminary data.</text>
</comment>
<gene>
    <name evidence="3" type="ORF">B1813_18900</name>
</gene>
<dbReference type="AlphaFoldDB" id="A0A1V8ZYN7"/>
<sequence>MTTTPESWEQQLHDAANAIPDSLRSRLYAESWSDGTGRRAVDLDRAADIAHAEVERLTAERAALWHLLRKQTRQVRTWRRRAHEAIAEAVEDTGRHVQHCGQLRRELDRIARDGMQIMANLRAERDETRAEVKRLRGTVNQLHAAQEAIVTEWRAVLDRALPPGTQGAGQGLAADVALIASQRDEARAEADRLRGTVIQLRTEIERQREQRANKLEAKREAVREARRVISQYLVTAEKWRYDRVMWALAIMLGEIPEDTPEPPSPADVEARAALSEPAADTPADAHAAREAALDAMAYESARTPDVTDWSQIGDTRIPTTEED</sequence>
<dbReference type="RefSeq" id="WP_081194157.1">
    <property type="nucleotide sequence ID" value="NZ_MWIH01000008.1"/>
</dbReference>
<dbReference type="Proteomes" id="UP000192591">
    <property type="component" value="Unassembled WGS sequence"/>
</dbReference>
<evidence type="ECO:0000313" key="4">
    <source>
        <dbReference type="Proteomes" id="UP000192591"/>
    </source>
</evidence>
<dbReference type="EMBL" id="MWIH01000008">
    <property type="protein sequence ID" value="OQO89910.1"/>
    <property type="molecule type" value="Genomic_DNA"/>
</dbReference>
<feature type="region of interest" description="Disordered" evidence="2">
    <location>
        <begin position="256"/>
        <end position="323"/>
    </location>
</feature>
<feature type="coiled-coil region" evidence="1">
    <location>
        <begin position="183"/>
        <end position="225"/>
    </location>
</feature>
<accession>A0A1V8ZYN7</accession>
<reference evidence="3 4" key="1">
    <citation type="submission" date="2017-02" db="EMBL/GenBank/DDBJ databases">
        <title>Draft genome of Saccharomonospora sp. 154.</title>
        <authorList>
            <person name="Alonso-Carmona G.S."/>
            <person name="De La Haba R."/>
            <person name="Vera-Gargallo B."/>
            <person name="Sandoval-Trujillo A.H."/>
            <person name="Ramirez-Duran N."/>
            <person name="Ventosa A."/>
        </authorList>
    </citation>
    <scope>NUCLEOTIDE SEQUENCE [LARGE SCALE GENOMIC DNA]</scope>
    <source>
        <strain evidence="3 4">LRS4.154</strain>
    </source>
</reference>
<keyword evidence="4" id="KW-1185">Reference proteome</keyword>
<keyword evidence="1" id="KW-0175">Coiled coil</keyword>
<dbReference type="STRING" id="1962155.B1813_18900"/>
<organism evidence="3 4">
    <name type="scientific">Saccharomonospora piscinae</name>
    <dbReference type="NCBI Taxonomy" id="687388"/>
    <lineage>
        <taxon>Bacteria</taxon>
        <taxon>Bacillati</taxon>
        <taxon>Actinomycetota</taxon>
        <taxon>Actinomycetes</taxon>
        <taxon>Pseudonocardiales</taxon>
        <taxon>Pseudonocardiaceae</taxon>
        <taxon>Saccharomonospora</taxon>
    </lineage>
</organism>
<proteinExistence type="predicted"/>
<evidence type="ECO:0000256" key="2">
    <source>
        <dbReference type="SAM" id="MobiDB-lite"/>
    </source>
</evidence>
<evidence type="ECO:0000313" key="3">
    <source>
        <dbReference type="EMBL" id="OQO89910.1"/>
    </source>
</evidence>
<protein>
    <submittedName>
        <fullName evidence="3">Uncharacterized protein</fullName>
    </submittedName>
</protein>